<reference evidence="1" key="1">
    <citation type="journal article" date="2023" name="Nat. Microbiol.">
        <title>Babesia duncani multi-omics identifies virulence factors and drug targets.</title>
        <authorList>
            <person name="Singh P."/>
            <person name="Lonardi S."/>
            <person name="Liang Q."/>
            <person name="Vydyam P."/>
            <person name="Khabirova E."/>
            <person name="Fang T."/>
            <person name="Gihaz S."/>
            <person name="Thekkiniath J."/>
            <person name="Munshi M."/>
            <person name="Abel S."/>
            <person name="Ciampossin L."/>
            <person name="Batugedara G."/>
            <person name="Gupta M."/>
            <person name="Lu X.M."/>
            <person name="Lenz T."/>
            <person name="Chakravarty S."/>
            <person name="Cornillot E."/>
            <person name="Hu Y."/>
            <person name="Ma W."/>
            <person name="Gonzalez L.M."/>
            <person name="Sanchez S."/>
            <person name="Estrada K."/>
            <person name="Sanchez-Flores A."/>
            <person name="Montero E."/>
            <person name="Harb O.S."/>
            <person name="Le Roch K.G."/>
            <person name="Mamoun C.B."/>
        </authorList>
    </citation>
    <scope>NUCLEOTIDE SEQUENCE</scope>
    <source>
        <strain evidence="1">WA1</strain>
    </source>
</reference>
<dbReference type="RefSeq" id="XP_067805210.1">
    <property type="nucleotide sequence ID" value="XM_067946419.1"/>
</dbReference>
<accession>A0AAD9UQR1</accession>
<evidence type="ECO:0000313" key="2">
    <source>
        <dbReference type="Proteomes" id="UP001214638"/>
    </source>
</evidence>
<dbReference type="GeneID" id="94335678"/>
<comment type="caution">
    <text evidence="1">The sequence shown here is derived from an EMBL/GenBank/DDBJ whole genome shotgun (WGS) entry which is preliminary data.</text>
</comment>
<dbReference type="KEGG" id="bdw:94335678"/>
<organism evidence="1 2">
    <name type="scientific">Babesia duncani</name>
    <dbReference type="NCBI Taxonomy" id="323732"/>
    <lineage>
        <taxon>Eukaryota</taxon>
        <taxon>Sar</taxon>
        <taxon>Alveolata</taxon>
        <taxon>Apicomplexa</taxon>
        <taxon>Aconoidasida</taxon>
        <taxon>Piroplasmida</taxon>
        <taxon>Babesiidae</taxon>
        <taxon>Babesia</taxon>
    </lineage>
</organism>
<protein>
    <submittedName>
        <fullName evidence="1">Uncharacterized protein</fullName>
    </submittedName>
</protein>
<evidence type="ECO:0000313" key="1">
    <source>
        <dbReference type="EMBL" id="KAK2198368.1"/>
    </source>
</evidence>
<sequence length="254" mass="29501">MALRMPSICFVTPFRNGCCDYSRLISSNGRNLLLYNTIRRSSNVTKTGPTSLYEATAVPLESLKGVKLPSKAAPGLKSCRIFDNPNIIDVSRKGVRETFMDRIYRYLDIGGFMSMINSRKIHILRTPPEGRLGLMCSTELERKQSLIMKAVCSIMLFYLCVRFVEHKRHIFDRQPSPGVPVYDFTHHRSKDFTWHGSLPFQYPKKRCKECRWLELECKKRCYDRLLQEGHEFMLSTPMQIPRRKLLPSPYPPSN</sequence>
<keyword evidence="2" id="KW-1185">Reference proteome</keyword>
<name>A0AAD9UQR1_9APIC</name>
<dbReference type="EMBL" id="JALLKP010000001">
    <property type="protein sequence ID" value="KAK2198368.1"/>
    <property type="molecule type" value="Genomic_DNA"/>
</dbReference>
<proteinExistence type="predicted"/>
<gene>
    <name evidence="1" type="ORF">BdWA1_001380</name>
</gene>
<dbReference type="AlphaFoldDB" id="A0AAD9UQR1"/>
<dbReference type="Proteomes" id="UP001214638">
    <property type="component" value="Unassembled WGS sequence"/>
</dbReference>